<dbReference type="EMBL" id="AONQ01000015">
    <property type="protein sequence ID" value="EME70607.1"/>
    <property type="molecule type" value="Genomic_DNA"/>
</dbReference>
<evidence type="ECO:0000313" key="2">
    <source>
        <dbReference type="EMBL" id="EME70607.1"/>
    </source>
</evidence>
<gene>
    <name evidence="2" type="ORF">H261_07568</name>
</gene>
<dbReference type="Pfam" id="PF04102">
    <property type="entry name" value="SlyX"/>
    <property type="match status" value="1"/>
</dbReference>
<protein>
    <submittedName>
        <fullName evidence="2">Uncharacterized protein</fullName>
    </submittedName>
</protein>
<keyword evidence="1" id="KW-0175">Coiled coil</keyword>
<organism evidence="2 3">
    <name type="scientific">Paramagnetospirillum caucaseum</name>
    <dbReference type="NCBI Taxonomy" id="1244869"/>
    <lineage>
        <taxon>Bacteria</taxon>
        <taxon>Pseudomonadati</taxon>
        <taxon>Pseudomonadota</taxon>
        <taxon>Alphaproteobacteria</taxon>
        <taxon>Rhodospirillales</taxon>
        <taxon>Magnetospirillaceae</taxon>
        <taxon>Paramagnetospirillum</taxon>
    </lineage>
</organism>
<evidence type="ECO:0000256" key="1">
    <source>
        <dbReference type="SAM" id="Coils"/>
    </source>
</evidence>
<sequence length="67" mass="7266">MSVGSRLDGLETALAHAEMAIQDLSDVTAAQARDLEALRRENRNLARRLERLEAAQAGDGSGEDFIL</sequence>
<dbReference type="RefSeq" id="WP_008616015.1">
    <property type="nucleotide sequence ID" value="NZ_AONQ01000015.1"/>
</dbReference>
<dbReference type="PATRIC" id="fig|1244869.3.peg.1532"/>
<dbReference type="STRING" id="1244869.H261_07568"/>
<evidence type="ECO:0000313" key="3">
    <source>
        <dbReference type="Proteomes" id="UP000011744"/>
    </source>
</evidence>
<proteinExistence type="predicted"/>
<dbReference type="Proteomes" id="UP000011744">
    <property type="component" value="Unassembled WGS sequence"/>
</dbReference>
<keyword evidence="3" id="KW-1185">Reference proteome</keyword>
<accession>M2ZTC4</accession>
<feature type="coiled-coil region" evidence="1">
    <location>
        <begin position="7"/>
        <end position="55"/>
    </location>
</feature>
<reference evidence="2 3" key="1">
    <citation type="journal article" date="2014" name="Genome Announc.">
        <title>Draft Genome Sequence of Magnetospirillum sp. Strain SO-1, a Freshwater Magnetotactic Bacterium Isolated from the Ol'khovka River, Russia.</title>
        <authorList>
            <person name="Grouzdev D.S."/>
            <person name="Dziuba M.V."/>
            <person name="Sukhacheva M.S."/>
            <person name="Mardanov A.V."/>
            <person name="Beletskiy A.V."/>
            <person name="Kuznetsov B.B."/>
            <person name="Skryabin K.G."/>
        </authorList>
    </citation>
    <scope>NUCLEOTIDE SEQUENCE [LARGE SCALE GENOMIC DNA]</scope>
    <source>
        <strain evidence="2 3">SO-1</strain>
    </source>
</reference>
<name>M2ZTC4_9PROT</name>
<dbReference type="AlphaFoldDB" id="M2ZTC4"/>
<dbReference type="InterPro" id="IPR007236">
    <property type="entry name" value="SlyX"/>
</dbReference>
<comment type="caution">
    <text evidence="2">The sequence shown here is derived from an EMBL/GenBank/DDBJ whole genome shotgun (WGS) entry which is preliminary data.</text>
</comment>